<feature type="transmembrane region" description="Helical" evidence="10">
    <location>
        <begin position="791"/>
        <end position="815"/>
    </location>
</feature>
<evidence type="ECO:0000256" key="5">
    <source>
        <dbReference type="ARBA" id="ARBA00022737"/>
    </source>
</evidence>
<dbReference type="SUPFAM" id="SSF48452">
    <property type="entry name" value="TPR-like"/>
    <property type="match status" value="2"/>
</dbReference>
<keyword evidence="4" id="KW-0433">Leucine-rich repeat</keyword>
<dbReference type="GO" id="GO:0006281">
    <property type="term" value="P:DNA repair"/>
    <property type="evidence" value="ECO:0007669"/>
    <property type="project" value="UniProtKB-KW"/>
</dbReference>
<dbReference type="GO" id="GO:0006325">
    <property type="term" value="P:chromatin organization"/>
    <property type="evidence" value="ECO:0007669"/>
    <property type="project" value="UniProtKB-KW"/>
</dbReference>
<comment type="subcellular location">
    <subcellularLocation>
        <location evidence="1">Chromosome</location>
    </subcellularLocation>
</comment>
<dbReference type="AlphaFoldDB" id="A0A816YJE2"/>
<name>A0A816YJE2_9BILA</name>
<comment type="similarity">
    <text evidence="2">Belongs to the Tonsoku family.</text>
</comment>
<feature type="repeat" description="TPR" evidence="9">
    <location>
        <begin position="109"/>
        <end position="142"/>
    </location>
</feature>
<dbReference type="SMART" id="SM00369">
    <property type="entry name" value="LRR_TYP"/>
    <property type="match status" value="5"/>
</dbReference>
<evidence type="ECO:0000256" key="2">
    <source>
        <dbReference type="ARBA" id="ARBA00010999"/>
    </source>
</evidence>
<dbReference type="Gene3D" id="3.80.10.10">
    <property type="entry name" value="Ribonuclease Inhibitor"/>
    <property type="match status" value="1"/>
</dbReference>
<dbReference type="InterPro" id="IPR001611">
    <property type="entry name" value="Leu-rich_rpt"/>
</dbReference>
<accession>A0A816YJE2</accession>
<keyword evidence="8" id="KW-0234">DNA repair</keyword>
<dbReference type="PROSITE" id="PS50005">
    <property type="entry name" value="TPR"/>
    <property type="match status" value="1"/>
</dbReference>
<keyword evidence="10" id="KW-1133">Transmembrane helix</keyword>
<comment type="caution">
    <text evidence="11">The sequence shown here is derived from an EMBL/GenBank/DDBJ whole genome shotgun (WGS) entry which is preliminary data.</text>
</comment>
<proteinExistence type="inferred from homology"/>
<dbReference type="PROSITE" id="PS51450">
    <property type="entry name" value="LRR"/>
    <property type="match status" value="1"/>
</dbReference>
<keyword evidence="9" id="KW-0802">TPR repeat</keyword>
<reference evidence="11" key="1">
    <citation type="submission" date="2021-02" db="EMBL/GenBank/DDBJ databases">
        <authorList>
            <person name="Nowell W R."/>
        </authorList>
    </citation>
    <scope>NUCLEOTIDE SEQUENCE</scope>
</reference>
<sequence>SIDYYEKALEIYSKLNSRDSAQAIATRCSLGLAYLALGDVRNAEDQQTEAEERLINSAQSQNSLLKATVESLKAKVENKCGDTISALETLERVLESKRSELSPVHPSIASTLNEIGKVHEDMGYYVKALECFQEALDIGTKTLTHNHLDLADYHTNIARVLSRREQYRFALKHFESALAIVADDEREMADSILMLQNCSVVFILLLFPAQLFSINFKTACDLLSLPRECHCQRTRSMALVSLNETRLRCRQLTDVTTNHRWSSVLYDHLAFETFNENLTVHRFVFSNIIARTLRFNAQYLILNDHTFDSGYVGQLAITHQDTYGRIHFEFNGQIFYGTTITNLYFKLIDFEMPINELSFSNSKIYSFLIQSSKFYGFTNQNGETVSKSLTKTQYDHFLEYDILLPINQKQISNQLLGSNDESSSMESEKTVTMNVTLMANPVYITIFTIISSINAINLTENYFPNNIEYSQTEEIELSYNKINSLNAHAFRHLRQFKGRLILRNNHIKYLHPYAFKDLLLLKNLSLAKNSIQDLSSMHFKELNQLYELDLGYNQINELNNYTFQHLYNLQILHLNHNPLEIIHSDAFSNLTQLKQIHFHGVEFIHLIDQQYLRWIWNLASLHVIHLLKTDFDLSDVAFCILSHYNQTLFHLSHQHFCSCNIHYFNFNQQSIENYSNSISKSTGNYLRLTPICNENETESISKQQINDSDLVLQGLEDKCDYKIVFLDCNAMTTTTTTTTIEMTSVSDVYTETSFAPTILTDATSEIPLPALATWNTPNVPTESPFNNLKKLFTVLSTLLAITIGAIAAVLFWYRFKAIIKQRRKKKNLIEQQRHFNSPVLNNHNSGEGQYASSDTLASIHSAHLSGSKSRSETYVEPTTLRTSSLYKNIEGIDSDPVENFIDDESLQQDSTDNSLTEIPAVTQC</sequence>
<evidence type="ECO:0000256" key="10">
    <source>
        <dbReference type="SAM" id="Phobius"/>
    </source>
</evidence>
<evidence type="ECO:0000256" key="6">
    <source>
        <dbReference type="ARBA" id="ARBA00022763"/>
    </source>
</evidence>
<dbReference type="InterPro" id="IPR003591">
    <property type="entry name" value="Leu-rich_rpt_typical-subtyp"/>
</dbReference>
<dbReference type="SMART" id="SM00028">
    <property type="entry name" value="TPR"/>
    <property type="match status" value="4"/>
</dbReference>
<evidence type="ECO:0000256" key="4">
    <source>
        <dbReference type="ARBA" id="ARBA00022614"/>
    </source>
</evidence>
<evidence type="ECO:0000313" key="12">
    <source>
        <dbReference type="Proteomes" id="UP000663824"/>
    </source>
</evidence>
<organism evidence="11 12">
    <name type="scientific">Rotaria magnacalcarata</name>
    <dbReference type="NCBI Taxonomy" id="392030"/>
    <lineage>
        <taxon>Eukaryota</taxon>
        <taxon>Metazoa</taxon>
        <taxon>Spiralia</taxon>
        <taxon>Gnathifera</taxon>
        <taxon>Rotifera</taxon>
        <taxon>Eurotatoria</taxon>
        <taxon>Bdelloidea</taxon>
        <taxon>Philodinida</taxon>
        <taxon>Philodinidae</taxon>
        <taxon>Rotaria</taxon>
    </lineage>
</organism>
<protein>
    <submittedName>
        <fullName evidence="11">Uncharacterized protein</fullName>
    </submittedName>
</protein>
<keyword evidence="10" id="KW-0472">Membrane</keyword>
<dbReference type="Pfam" id="PF13855">
    <property type="entry name" value="LRR_8"/>
    <property type="match status" value="1"/>
</dbReference>
<dbReference type="InterPro" id="IPR011990">
    <property type="entry name" value="TPR-like_helical_dom_sf"/>
</dbReference>
<dbReference type="PANTHER" id="PTHR24366:SF96">
    <property type="entry name" value="LEUCINE RICH REPEAT CONTAINING 53"/>
    <property type="match status" value="1"/>
</dbReference>
<gene>
    <name evidence="11" type="ORF">MBJ925_LOCUS32561</name>
</gene>
<dbReference type="PANTHER" id="PTHR24366">
    <property type="entry name" value="IG(IMMUNOGLOBULIN) AND LRR(LEUCINE RICH REPEAT) DOMAINS"/>
    <property type="match status" value="1"/>
</dbReference>
<keyword evidence="5" id="KW-0677">Repeat</keyword>
<dbReference type="Pfam" id="PF13424">
    <property type="entry name" value="TPR_12"/>
    <property type="match status" value="1"/>
</dbReference>
<evidence type="ECO:0000256" key="7">
    <source>
        <dbReference type="ARBA" id="ARBA00022853"/>
    </source>
</evidence>
<evidence type="ECO:0000313" key="11">
    <source>
        <dbReference type="EMBL" id="CAF2157512.1"/>
    </source>
</evidence>
<feature type="non-terminal residue" evidence="11">
    <location>
        <position position="924"/>
    </location>
</feature>
<keyword evidence="7" id="KW-0156">Chromatin regulator</keyword>
<dbReference type="GO" id="GO:0005694">
    <property type="term" value="C:chromosome"/>
    <property type="evidence" value="ECO:0007669"/>
    <property type="project" value="UniProtKB-SubCell"/>
</dbReference>
<dbReference type="InterPro" id="IPR019734">
    <property type="entry name" value="TPR_rpt"/>
</dbReference>
<evidence type="ECO:0000256" key="9">
    <source>
        <dbReference type="PROSITE-ProRule" id="PRU00339"/>
    </source>
</evidence>
<keyword evidence="6" id="KW-0227">DNA damage</keyword>
<dbReference type="InterPro" id="IPR032675">
    <property type="entry name" value="LRR_dom_sf"/>
</dbReference>
<evidence type="ECO:0000256" key="8">
    <source>
        <dbReference type="ARBA" id="ARBA00023204"/>
    </source>
</evidence>
<dbReference type="SUPFAM" id="SSF52058">
    <property type="entry name" value="L domain-like"/>
    <property type="match status" value="1"/>
</dbReference>
<dbReference type="Proteomes" id="UP000663824">
    <property type="component" value="Unassembled WGS sequence"/>
</dbReference>
<keyword evidence="10" id="KW-0812">Transmembrane</keyword>
<dbReference type="EMBL" id="CAJNRE010017805">
    <property type="protein sequence ID" value="CAF2157512.1"/>
    <property type="molecule type" value="Genomic_DNA"/>
</dbReference>
<dbReference type="Gene3D" id="1.25.40.10">
    <property type="entry name" value="Tetratricopeptide repeat domain"/>
    <property type="match status" value="2"/>
</dbReference>
<evidence type="ECO:0000256" key="3">
    <source>
        <dbReference type="ARBA" id="ARBA00022454"/>
    </source>
</evidence>
<evidence type="ECO:0000256" key="1">
    <source>
        <dbReference type="ARBA" id="ARBA00004286"/>
    </source>
</evidence>
<keyword evidence="3" id="KW-0158">Chromosome</keyword>